<feature type="compositionally biased region" description="Gly residues" evidence="3">
    <location>
        <begin position="106"/>
        <end position="116"/>
    </location>
</feature>
<name>A0A1I5XKI9_9PSEU</name>
<keyword evidence="2 4" id="KW-0472">Membrane</keyword>
<dbReference type="STRING" id="587909.SAMN05421810_106131"/>
<comment type="subcellular location">
    <subcellularLocation>
        <location evidence="1">Membrane</location>
    </subcellularLocation>
</comment>
<accession>A0A1I5XKI9</accession>
<evidence type="ECO:0000256" key="4">
    <source>
        <dbReference type="SAM" id="Phobius"/>
    </source>
</evidence>
<protein>
    <recommendedName>
        <fullName evidence="7">Mce-associated membrane protein</fullName>
    </recommendedName>
</protein>
<feature type="transmembrane region" description="Helical" evidence="4">
    <location>
        <begin position="148"/>
        <end position="168"/>
    </location>
</feature>
<dbReference type="PANTHER" id="PTHR37042">
    <property type="entry name" value="OUTER MEMBRANE PROTEIN RV1973"/>
    <property type="match status" value="1"/>
</dbReference>
<dbReference type="EMBL" id="FOWW01000006">
    <property type="protein sequence ID" value="SFQ32492.1"/>
    <property type="molecule type" value="Genomic_DNA"/>
</dbReference>
<reference evidence="6" key="1">
    <citation type="submission" date="2016-10" db="EMBL/GenBank/DDBJ databases">
        <authorList>
            <person name="Varghese N."/>
            <person name="Submissions S."/>
        </authorList>
    </citation>
    <scope>NUCLEOTIDE SEQUENCE [LARGE SCALE GENOMIC DNA]</scope>
    <source>
        <strain evidence="6">CGMCC 4.5579</strain>
    </source>
</reference>
<organism evidence="5 6">
    <name type="scientific">Amycolatopsis arida</name>
    <dbReference type="NCBI Taxonomy" id="587909"/>
    <lineage>
        <taxon>Bacteria</taxon>
        <taxon>Bacillati</taxon>
        <taxon>Actinomycetota</taxon>
        <taxon>Actinomycetes</taxon>
        <taxon>Pseudonocardiales</taxon>
        <taxon>Pseudonocardiaceae</taxon>
        <taxon>Amycolatopsis</taxon>
    </lineage>
</organism>
<proteinExistence type="predicted"/>
<sequence>MGNTASTRDTDSTPPPPGGERTPPARKPTPTRKPASTRKPTPARRPPAAEAAPAGAAPSGGEATSAVTAAPVEKPTPGREPTPTRGAAPTEDRTPDRVGPAAGDAAPGGGAVGGRSGRSARGRAPRGFGLLARGVGRPAGVRARRTRLLVALTVVTVLGAGAATWFGIEAAALRAGDPERNAAVVDAAATEEVSAQVAAAVKAVFSYDYANLARTERAAAAVLVDRAVEQYREHFAAARERAERERLTRSTTVRAIGVTELRGPEARLLVFLDQQTVREGDDTVETSTGHLDIVARHVDGQWKIAALTAL</sequence>
<gene>
    <name evidence="5" type="ORF">SAMN05421810_106131</name>
</gene>
<dbReference type="Proteomes" id="UP000198727">
    <property type="component" value="Unassembled WGS sequence"/>
</dbReference>
<dbReference type="AlphaFoldDB" id="A0A1I5XKI9"/>
<keyword evidence="6" id="KW-1185">Reference proteome</keyword>
<evidence type="ECO:0000313" key="5">
    <source>
        <dbReference type="EMBL" id="SFQ32492.1"/>
    </source>
</evidence>
<evidence type="ECO:0000256" key="2">
    <source>
        <dbReference type="ARBA" id="ARBA00023136"/>
    </source>
</evidence>
<feature type="compositionally biased region" description="Low complexity" evidence="3">
    <location>
        <begin position="32"/>
        <end position="66"/>
    </location>
</feature>
<evidence type="ECO:0000256" key="3">
    <source>
        <dbReference type="SAM" id="MobiDB-lite"/>
    </source>
</evidence>
<evidence type="ECO:0000313" key="6">
    <source>
        <dbReference type="Proteomes" id="UP000198727"/>
    </source>
</evidence>
<dbReference type="GO" id="GO:0016020">
    <property type="term" value="C:membrane"/>
    <property type="evidence" value="ECO:0007669"/>
    <property type="project" value="UniProtKB-SubCell"/>
</dbReference>
<evidence type="ECO:0008006" key="7">
    <source>
        <dbReference type="Google" id="ProtNLM"/>
    </source>
</evidence>
<keyword evidence="4" id="KW-0812">Transmembrane</keyword>
<feature type="region of interest" description="Disordered" evidence="3">
    <location>
        <begin position="1"/>
        <end position="132"/>
    </location>
</feature>
<dbReference type="PANTHER" id="PTHR37042:SF4">
    <property type="entry name" value="OUTER MEMBRANE PROTEIN RV1973"/>
    <property type="match status" value="1"/>
</dbReference>
<keyword evidence="4" id="KW-1133">Transmembrane helix</keyword>
<evidence type="ECO:0000256" key="1">
    <source>
        <dbReference type="ARBA" id="ARBA00004370"/>
    </source>
</evidence>